<name>A0A222P2M2_9GAMM</name>
<dbReference type="AlphaFoldDB" id="A0A222P2M2"/>
<accession>A0A222P2M2</accession>
<evidence type="ECO:0000259" key="2">
    <source>
        <dbReference type="PROSITE" id="PS50280"/>
    </source>
</evidence>
<keyword evidence="4" id="KW-1185">Reference proteome</keyword>
<feature type="transmembrane region" description="Helical" evidence="1">
    <location>
        <begin position="358"/>
        <end position="377"/>
    </location>
</feature>
<evidence type="ECO:0000256" key="1">
    <source>
        <dbReference type="SAM" id="Phobius"/>
    </source>
</evidence>
<dbReference type="Pfam" id="PF00856">
    <property type="entry name" value="SET"/>
    <property type="match status" value="1"/>
</dbReference>
<dbReference type="RefSeq" id="WP_094091083.1">
    <property type="nucleotide sequence ID" value="NZ_CP016397.1"/>
</dbReference>
<dbReference type="EMBL" id="CP016397">
    <property type="protein sequence ID" value="ASQ46098.1"/>
    <property type="molecule type" value="Genomic_DNA"/>
</dbReference>
<dbReference type="PROSITE" id="PS50280">
    <property type="entry name" value="SET"/>
    <property type="match status" value="1"/>
</dbReference>
<gene>
    <name evidence="3" type="ORF">clem_07725</name>
</gene>
<sequence>MVKITLTNQNPDSSYRKAIVDVGSKICIIDDQEKNLDYLRAINFQHPLLTYPALQSTSNSYHYSYTNVDELLKTARYIYATLLQSKKPEDCQFVISPSPKFHSLKTTYQIPFSLDPHKPAKNRISVNQLNELISHLSNHSFRFIDNLIIEETLSLDNLPSKINGNTLFNFDKKTYLFLHKADPFEKIELRYINGFIGFGVYAKETILRGEFVCLYHGIKKSIPDMKRYYFNFHLDVLGLGTDARFCSNIARFINHAPALARVKQFDSSLLYANLGYKRYFLYGIEVVGFIALRNIAKGEQLFIDYGPEYFDPTEEYRFNISEKLTDPMGSLLKEKYHEKLSIWRIMAKNGITQAAYRLLKRPIIALFIALVALSLIYSL</sequence>
<keyword evidence="1" id="KW-1133">Transmembrane helix</keyword>
<reference evidence="4" key="1">
    <citation type="submission" date="2016-07" db="EMBL/GenBank/DDBJ databases">
        <authorList>
            <person name="Florea S."/>
            <person name="Webb J.S."/>
            <person name="Jaromczyk J."/>
            <person name="Schardl C.L."/>
        </authorList>
    </citation>
    <scope>NUCLEOTIDE SEQUENCE [LARGE SCALE GENOMIC DNA]</scope>
    <source>
        <strain evidence="4">CDC-D5610</strain>
    </source>
</reference>
<dbReference type="Proteomes" id="UP000201728">
    <property type="component" value="Chromosome"/>
</dbReference>
<evidence type="ECO:0000313" key="4">
    <source>
        <dbReference type="Proteomes" id="UP000201728"/>
    </source>
</evidence>
<feature type="domain" description="SET" evidence="2">
    <location>
        <begin position="185"/>
        <end position="306"/>
    </location>
</feature>
<protein>
    <submittedName>
        <fullName evidence="3">SET domain protein</fullName>
    </submittedName>
</protein>
<dbReference type="OrthoDB" id="5652580at2"/>
<organism evidence="3 4">
    <name type="scientific">Legionella clemsonensis</name>
    <dbReference type="NCBI Taxonomy" id="1867846"/>
    <lineage>
        <taxon>Bacteria</taxon>
        <taxon>Pseudomonadati</taxon>
        <taxon>Pseudomonadota</taxon>
        <taxon>Gammaproteobacteria</taxon>
        <taxon>Legionellales</taxon>
        <taxon>Legionellaceae</taxon>
        <taxon>Legionella</taxon>
    </lineage>
</organism>
<evidence type="ECO:0000313" key="3">
    <source>
        <dbReference type="EMBL" id="ASQ46098.1"/>
    </source>
</evidence>
<keyword evidence="1" id="KW-0472">Membrane</keyword>
<dbReference type="InterPro" id="IPR046341">
    <property type="entry name" value="SET_dom_sf"/>
</dbReference>
<dbReference type="InterPro" id="IPR001214">
    <property type="entry name" value="SET_dom"/>
</dbReference>
<dbReference type="KEGG" id="lcd:clem_07725"/>
<dbReference type="SMART" id="SM00317">
    <property type="entry name" value="SET"/>
    <property type="match status" value="1"/>
</dbReference>
<keyword evidence="1" id="KW-0812">Transmembrane</keyword>
<dbReference type="Gene3D" id="2.170.270.10">
    <property type="entry name" value="SET domain"/>
    <property type="match status" value="1"/>
</dbReference>
<proteinExistence type="predicted"/>
<dbReference type="SUPFAM" id="SSF82199">
    <property type="entry name" value="SET domain"/>
    <property type="match status" value="1"/>
</dbReference>